<dbReference type="PRINTS" id="PR00032">
    <property type="entry name" value="HTHARAC"/>
</dbReference>
<dbReference type="SUPFAM" id="SSF46689">
    <property type="entry name" value="Homeodomain-like"/>
    <property type="match status" value="1"/>
</dbReference>
<sequence length="228" mass="26207">MIKAVICDDELATRNIICHFLEEEQLPIEIVGNAEDGEEAIQLIKETSPRLIFLDIHMPQKNGFQVIEEVSREVGAQIIVLTAFASFENAQQALRLGVSDILSKPVDFEQLKAAIFRAIGWKFTSNETVNVMLEYIHNHYNENMELEDLSKVTYSTESHLARLFKKHMGVTILSYIHQLRIEEACRLLSSHECDIQEAAFRVGYASLNNFYKYFKRYVGMTPAQFLEK</sequence>
<keyword evidence="6" id="KW-0597">Phosphoprotein</keyword>
<dbReference type="InterPro" id="IPR001789">
    <property type="entry name" value="Sig_transdc_resp-reg_receiver"/>
</dbReference>
<dbReference type="Gene3D" id="3.40.50.2300">
    <property type="match status" value="1"/>
</dbReference>
<dbReference type="CDD" id="cd17536">
    <property type="entry name" value="REC_YesN-like"/>
    <property type="match status" value="1"/>
</dbReference>
<keyword evidence="10" id="KW-1185">Reference proteome</keyword>
<dbReference type="SUPFAM" id="SSF52172">
    <property type="entry name" value="CheY-like"/>
    <property type="match status" value="1"/>
</dbReference>
<dbReference type="Pfam" id="PF12833">
    <property type="entry name" value="HTH_18"/>
    <property type="match status" value="1"/>
</dbReference>
<dbReference type="PROSITE" id="PS50110">
    <property type="entry name" value="RESPONSE_REGULATORY"/>
    <property type="match status" value="1"/>
</dbReference>
<accession>A0ABV1I1M5</accession>
<comment type="caution">
    <text evidence="9">The sequence shown here is derived from an EMBL/GenBank/DDBJ whole genome shotgun (WGS) entry which is preliminary data.</text>
</comment>
<dbReference type="InterPro" id="IPR020449">
    <property type="entry name" value="Tscrpt_reg_AraC-type_HTH"/>
</dbReference>
<evidence type="ECO:0000256" key="4">
    <source>
        <dbReference type="ARBA" id="ARBA00023163"/>
    </source>
</evidence>
<dbReference type="Pfam" id="PF00072">
    <property type="entry name" value="Response_reg"/>
    <property type="match status" value="1"/>
</dbReference>
<protein>
    <recommendedName>
        <fullName evidence="1">Stage 0 sporulation protein A homolog</fullName>
    </recommendedName>
</protein>
<dbReference type="PANTHER" id="PTHR43280">
    <property type="entry name" value="ARAC-FAMILY TRANSCRIPTIONAL REGULATOR"/>
    <property type="match status" value="1"/>
</dbReference>
<reference evidence="9 10" key="1">
    <citation type="submission" date="2024-03" db="EMBL/GenBank/DDBJ databases">
        <title>Human intestinal bacterial collection.</title>
        <authorList>
            <person name="Pauvert C."/>
            <person name="Hitch T.C.A."/>
            <person name="Clavel T."/>
        </authorList>
    </citation>
    <scope>NUCLEOTIDE SEQUENCE [LARGE SCALE GENOMIC DNA]</scope>
    <source>
        <strain evidence="9 10">CLA-AA-H78B</strain>
    </source>
</reference>
<dbReference type="Gene3D" id="1.10.10.60">
    <property type="entry name" value="Homeodomain-like"/>
    <property type="match status" value="2"/>
</dbReference>
<dbReference type="InterPro" id="IPR009057">
    <property type="entry name" value="Homeodomain-like_sf"/>
</dbReference>
<dbReference type="RefSeq" id="WP_349144390.1">
    <property type="nucleotide sequence ID" value="NZ_JBBMFC010000012.1"/>
</dbReference>
<dbReference type="SMART" id="SM00342">
    <property type="entry name" value="HTH_ARAC"/>
    <property type="match status" value="1"/>
</dbReference>
<proteinExistence type="predicted"/>
<name>A0ABV1I1M5_9FIRM</name>
<dbReference type="PROSITE" id="PS00041">
    <property type="entry name" value="HTH_ARAC_FAMILY_1"/>
    <property type="match status" value="1"/>
</dbReference>
<evidence type="ECO:0000259" key="8">
    <source>
        <dbReference type="PROSITE" id="PS50110"/>
    </source>
</evidence>
<dbReference type="InterPro" id="IPR018062">
    <property type="entry name" value="HTH_AraC-typ_CS"/>
</dbReference>
<dbReference type="EMBL" id="JBBMFC010000012">
    <property type="protein sequence ID" value="MEQ2578833.1"/>
    <property type="molecule type" value="Genomic_DNA"/>
</dbReference>
<evidence type="ECO:0000256" key="3">
    <source>
        <dbReference type="ARBA" id="ARBA00023125"/>
    </source>
</evidence>
<feature type="modified residue" description="4-aspartylphosphate" evidence="6">
    <location>
        <position position="55"/>
    </location>
</feature>
<gene>
    <name evidence="9" type="ORF">WMO62_08270</name>
</gene>
<evidence type="ECO:0000313" key="9">
    <source>
        <dbReference type="EMBL" id="MEQ2578833.1"/>
    </source>
</evidence>
<evidence type="ECO:0000259" key="7">
    <source>
        <dbReference type="PROSITE" id="PS01124"/>
    </source>
</evidence>
<keyword evidence="3" id="KW-0238">DNA-binding</keyword>
<evidence type="ECO:0000313" key="10">
    <source>
        <dbReference type="Proteomes" id="UP001470288"/>
    </source>
</evidence>
<dbReference type="SMART" id="SM00448">
    <property type="entry name" value="REC"/>
    <property type="match status" value="1"/>
</dbReference>
<evidence type="ECO:0000256" key="2">
    <source>
        <dbReference type="ARBA" id="ARBA00023015"/>
    </source>
</evidence>
<evidence type="ECO:0000256" key="6">
    <source>
        <dbReference type="PROSITE-ProRule" id="PRU00169"/>
    </source>
</evidence>
<feature type="domain" description="HTH araC/xylS-type" evidence="7">
    <location>
        <begin position="130"/>
        <end position="228"/>
    </location>
</feature>
<dbReference type="InterPro" id="IPR018060">
    <property type="entry name" value="HTH_AraC"/>
</dbReference>
<feature type="domain" description="Response regulatory" evidence="8">
    <location>
        <begin position="3"/>
        <end position="119"/>
    </location>
</feature>
<dbReference type="PANTHER" id="PTHR43280:SF2">
    <property type="entry name" value="HTH-TYPE TRANSCRIPTIONAL REGULATOR EXSA"/>
    <property type="match status" value="1"/>
</dbReference>
<keyword evidence="4" id="KW-0804">Transcription</keyword>
<dbReference type="Proteomes" id="UP001470288">
    <property type="component" value="Unassembled WGS sequence"/>
</dbReference>
<dbReference type="InterPro" id="IPR011006">
    <property type="entry name" value="CheY-like_superfamily"/>
</dbReference>
<evidence type="ECO:0000256" key="1">
    <source>
        <dbReference type="ARBA" id="ARBA00018672"/>
    </source>
</evidence>
<organism evidence="9 10">
    <name type="scientific">Hominiventricola aquisgranensis</name>
    <dbReference type="NCBI Taxonomy" id="3133164"/>
    <lineage>
        <taxon>Bacteria</taxon>
        <taxon>Bacillati</taxon>
        <taxon>Bacillota</taxon>
        <taxon>Clostridia</taxon>
        <taxon>Lachnospirales</taxon>
        <taxon>Lachnospiraceae</taxon>
        <taxon>Hominiventricola</taxon>
    </lineage>
</organism>
<evidence type="ECO:0000256" key="5">
    <source>
        <dbReference type="ARBA" id="ARBA00024867"/>
    </source>
</evidence>
<comment type="function">
    <text evidence="5">May play the central regulatory role in sporulation. It may be an element of the effector pathway responsible for the activation of sporulation genes in response to nutritional stress. Spo0A may act in concert with spo0H (a sigma factor) to control the expression of some genes that are critical to the sporulation process.</text>
</comment>
<keyword evidence="2" id="KW-0805">Transcription regulation</keyword>
<dbReference type="PROSITE" id="PS01124">
    <property type="entry name" value="HTH_ARAC_FAMILY_2"/>
    <property type="match status" value="1"/>
</dbReference>